<evidence type="ECO:0000256" key="8">
    <source>
        <dbReference type="SAM" id="Coils"/>
    </source>
</evidence>
<keyword evidence="7" id="KW-0998">Cell outer membrane</keyword>
<dbReference type="OrthoDB" id="9814032at2"/>
<evidence type="ECO:0000256" key="9">
    <source>
        <dbReference type="SAM" id="SignalP"/>
    </source>
</evidence>
<comment type="similarity">
    <text evidence="2">Belongs to the outer membrane factor (OMF) (TC 1.B.17) family.</text>
</comment>
<evidence type="ECO:0000313" key="11">
    <source>
        <dbReference type="Proteomes" id="UP000198635"/>
    </source>
</evidence>
<dbReference type="Proteomes" id="UP000198635">
    <property type="component" value="Unassembled WGS sequence"/>
</dbReference>
<dbReference type="EMBL" id="FORX01000028">
    <property type="protein sequence ID" value="SFK49168.1"/>
    <property type="molecule type" value="Genomic_DNA"/>
</dbReference>
<dbReference type="GO" id="GO:0015562">
    <property type="term" value="F:efflux transmembrane transporter activity"/>
    <property type="evidence" value="ECO:0007669"/>
    <property type="project" value="InterPro"/>
</dbReference>
<dbReference type="STRING" id="52560.SAMN04488082_12815"/>
<evidence type="ECO:0000256" key="2">
    <source>
        <dbReference type="ARBA" id="ARBA00007613"/>
    </source>
</evidence>
<keyword evidence="4" id="KW-1134">Transmembrane beta strand</keyword>
<keyword evidence="11" id="KW-1185">Reference proteome</keyword>
<proteinExistence type="inferred from homology"/>
<dbReference type="InterPro" id="IPR051906">
    <property type="entry name" value="TolC-like"/>
</dbReference>
<dbReference type="GO" id="GO:0009279">
    <property type="term" value="C:cell outer membrane"/>
    <property type="evidence" value="ECO:0007669"/>
    <property type="project" value="UniProtKB-SubCell"/>
</dbReference>
<dbReference type="SUPFAM" id="SSF56954">
    <property type="entry name" value="Outer membrane efflux proteins (OEP)"/>
    <property type="match status" value="1"/>
</dbReference>
<keyword evidence="3" id="KW-0813">Transport</keyword>
<feature type="coiled-coil region" evidence="8">
    <location>
        <begin position="323"/>
        <end position="375"/>
    </location>
</feature>
<dbReference type="InterPro" id="IPR003423">
    <property type="entry name" value="OMP_efflux"/>
</dbReference>
<feature type="signal peptide" evidence="9">
    <location>
        <begin position="1"/>
        <end position="22"/>
    </location>
</feature>
<name>A0A1I3ZYL6_9BACT</name>
<keyword evidence="8" id="KW-0175">Coiled coil</keyword>
<reference evidence="11" key="1">
    <citation type="submission" date="2016-10" db="EMBL/GenBank/DDBJ databases">
        <authorList>
            <person name="Varghese N."/>
            <person name="Submissions S."/>
        </authorList>
    </citation>
    <scope>NUCLEOTIDE SEQUENCE [LARGE SCALE GENOMIC DNA]</scope>
    <source>
        <strain evidence="11">DSM 5918</strain>
    </source>
</reference>
<dbReference type="RefSeq" id="WP_092379340.1">
    <property type="nucleotide sequence ID" value="NZ_FORX01000028.1"/>
</dbReference>
<evidence type="ECO:0000256" key="1">
    <source>
        <dbReference type="ARBA" id="ARBA00004442"/>
    </source>
</evidence>
<accession>A0A1I3ZYL6</accession>
<dbReference type="AlphaFoldDB" id="A0A1I3ZYL6"/>
<dbReference type="Pfam" id="PF02321">
    <property type="entry name" value="OEP"/>
    <property type="match status" value="2"/>
</dbReference>
<dbReference type="Gene3D" id="1.20.1600.10">
    <property type="entry name" value="Outer membrane efflux proteins (OEP)"/>
    <property type="match status" value="1"/>
</dbReference>
<keyword evidence="5" id="KW-0812">Transmembrane</keyword>
<feature type="chain" id="PRO_5011515704" evidence="9">
    <location>
        <begin position="23"/>
        <end position="435"/>
    </location>
</feature>
<keyword evidence="9" id="KW-0732">Signal</keyword>
<protein>
    <submittedName>
        <fullName evidence="10">Outer membrane protein TolC</fullName>
    </submittedName>
</protein>
<evidence type="ECO:0000256" key="3">
    <source>
        <dbReference type="ARBA" id="ARBA00022448"/>
    </source>
</evidence>
<dbReference type="PANTHER" id="PTHR30026:SF20">
    <property type="entry name" value="OUTER MEMBRANE PROTEIN TOLC"/>
    <property type="match status" value="1"/>
</dbReference>
<sequence length="435" mass="48730">MKILKCGLCMFFFCFFSLPAWGVETLTMREAVEIGLKSNPSVLAAREALMASDYAVKSAKAAFGPSLGTAYGYTRLDERPQSFGVNVGTLDNWELTFNVHQPLFTGFNLLTTHEKAILQKEQVASQIDNVELRLIVAIQDAFLRLLQARENVRSAEDSLVRLRSQLKVNTAFYEVGLRPKLDMLQAEVDVATAEQVLLTAKNNEATLNAQLNTLLGKSVEADVAYVGELRYFPMPLTLEECLERAGRHRPDLRIARQSVMLAEKDKVLAAVPYYPQVAADFNYIRQGEDPLVHGGDYHTPSQWNAQVGMKWTFFEWGKTYYGEKQAEKNVSRLGQEYQNLENDASFEVKKSFLQIQAAEKRIAAARQGLIAAKESYRMAVARYEAQVGTNTDVLDAQSKQTLSEASLHEALSDYERSVAELYGAMGQRNPELLAQ</sequence>
<dbReference type="GO" id="GO:0015288">
    <property type="term" value="F:porin activity"/>
    <property type="evidence" value="ECO:0007669"/>
    <property type="project" value="TreeGrafter"/>
</dbReference>
<dbReference type="GO" id="GO:1990281">
    <property type="term" value="C:efflux pump complex"/>
    <property type="evidence" value="ECO:0007669"/>
    <property type="project" value="TreeGrafter"/>
</dbReference>
<evidence type="ECO:0000313" key="10">
    <source>
        <dbReference type="EMBL" id="SFK49168.1"/>
    </source>
</evidence>
<evidence type="ECO:0000256" key="7">
    <source>
        <dbReference type="ARBA" id="ARBA00023237"/>
    </source>
</evidence>
<dbReference type="PANTHER" id="PTHR30026">
    <property type="entry name" value="OUTER MEMBRANE PROTEIN TOLC"/>
    <property type="match status" value="1"/>
</dbReference>
<comment type="subcellular location">
    <subcellularLocation>
        <location evidence="1">Cell outer membrane</location>
    </subcellularLocation>
</comment>
<organism evidence="10 11">
    <name type="scientific">Desulfomicrobium apsheronum</name>
    <dbReference type="NCBI Taxonomy" id="52560"/>
    <lineage>
        <taxon>Bacteria</taxon>
        <taxon>Pseudomonadati</taxon>
        <taxon>Thermodesulfobacteriota</taxon>
        <taxon>Desulfovibrionia</taxon>
        <taxon>Desulfovibrionales</taxon>
        <taxon>Desulfomicrobiaceae</taxon>
        <taxon>Desulfomicrobium</taxon>
    </lineage>
</organism>
<keyword evidence="6" id="KW-0472">Membrane</keyword>
<evidence type="ECO:0000256" key="4">
    <source>
        <dbReference type="ARBA" id="ARBA00022452"/>
    </source>
</evidence>
<gene>
    <name evidence="10" type="ORF">SAMN04488082_12815</name>
</gene>
<evidence type="ECO:0000256" key="6">
    <source>
        <dbReference type="ARBA" id="ARBA00023136"/>
    </source>
</evidence>
<evidence type="ECO:0000256" key="5">
    <source>
        <dbReference type="ARBA" id="ARBA00022692"/>
    </source>
</evidence>